<dbReference type="EMBL" id="DXBP01000064">
    <property type="protein sequence ID" value="HIZ42961.1"/>
    <property type="molecule type" value="Genomic_DNA"/>
</dbReference>
<organism evidence="2 3">
    <name type="scientific">Candidatus Gemmiger excrementigallinarum</name>
    <dbReference type="NCBI Taxonomy" id="2838609"/>
    <lineage>
        <taxon>Bacteria</taxon>
        <taxon>Bacillati</taxon>
        <taxon>Bacillota</taxon>
        <taxon>Clostridia</taxon>
        <taxon>Eubacteriales</taxon>
        <taxon>Gemmiger</taxon>
    </lineage>
</organism>
<proteinExistence type="predicted"/>
<dbReference type="Pfam" id="PF13420">
    <property type="entry name" value="Acetyltransf_4"/>
    <property type="match status" value="1"/>
</dbReference>
<dbReference type="PROSITE" id="PS51186">
    <property type="entry name" value="GNAT"/>
    <property type="match status" value="1"/>
</dbReference>
<evidence type="ECO:0000313" key="2">
    <source>
        <dbReference type="EMBL" id="HIZ42961.1"/>
    </source>
</evidence>
<evidence type="ECO:0000313" key="3">
    <source>
        <dbReference type="Proteomes" id="UP000824048"/>
    </source>
</evidence>
<dbReference type="AlphaFoldDB" id="A0A9D2ET26"/>
<dbReference type="InterPro" id="IPR000182">
    <property type="entry name" value="GNAT_dom"/>
</dbReference>
<dbReference type="PANTHER" id="PTHR43072">
    <property type="entry name" value="N-ACETYLTRANSFERASE"/>
    <property type="match status" value="1"/>
</dbReference>
<reference evidence="2" key="1">
    <citation type="journal article" date="2021" name="PeerJ">
        <title>Extensive microbial diversity within the chicken gut microbiome revealed by metagenomics and culture.</title>
        <authorList>
            <person name="Gilroy R."/>
            <person name="Ravi A."/>
            <person name="Getino M."/>
            <person name="Pursley I."/>
            <person name="Horton D.L."/>
            <person name="Alikhan N.F."/>
            <person name="Baker D."/>
            <person name="Gharbi K."/>
            <person name="Hall N."/>
            <person name="Watson M."/>
            <person name="Adriaenssens E.M."/>
            <person name="Foster-Nyarko E."/>
            <person name="Jarju S."/>
            <person name="Secka A."/>
            <person name="Antonio M."/>
            <person name="Oren A."/>
            <person name="Chaudhuri R.R."/>
            <person name="La Ragione R."/>
            <person name="Hildebrand F."/>
            <person name="Pallen M.J."/>
        </authorList>
    </citation>
    <scope>NUCLEOTIDE SEQUENCE</scope>
    <source>
        <strain evidence="2">ChiSxjej1B13-11774</strain>
    </source>
</reference>
<reference evidence="2" key="2">
    <citation type="submission" date="2021-04" db="EMBL/GenBank/DDBJ databases">
        <authorList>
            <person name="Gilroy R."/>
        </authorList>
    </citation>
    <scope>NUCLEOTIDE SEQUENCE</scope>
    <source>
        <strain evidence="2">ChiSxjej1B13-11774</strain>
    </source>
</reference>
<feature type="domain" description="N-acetyltransferase" evidence="1">
    <location>
        <begin position="1"/>
        <end position="161"/>
    </location>
</feature>
<dbReference type="PANTHER" id="PTHR43072:SF8">
    <property type="entry name" value="ACYLTRANSFERASE FABY-RELATED"/>
    <property type="match status" value="1"/>
</dbReference>
<name>A0A9D2ET26_9FIRM</name>
<sequence>MLRFAEPADLGRILEIYAPYVTDTTVSFEYTVPTPEAFFQRFESITAQFPWLVWEQEGRILGYAYASAPFERAAYRWCAEPSIYLCPEAAGTGIAQKLYQALEWILQEQGYQVLYSLITSENGRSLRFHEKMGYHFRAELPECGYKFDRWLGVIWMEKRLKIVQSPSRPPIPWKTVVQNAKNFFHILDNLSLP</sequence>
<dbReference type="SUPFAM" id="SSF55729">
    <property type="entry name" value="Acyl-CoA N-acyltransferases (Nat)"/>
    <property type="match status" value="1"/>
</dbReference>
<dbReference type="InterPro" id="IPR016181">
    <property type="entry name" value="Acyl_CoA_acyltransferase"/>
</dbReference>
<comment type="caution">
    <text evidence="2">The sequence shown here is derived from an EMBL/GenBank/DDBJ whole genome shotgun (WGS) entry which is preliminary data.</text>
</comment>
<dbReference type="CDD" id="cd04301">
    <property type="entry name" value="NAT_SF"/>
    <property type="match status" value="1"/>
</dbReference>
<dbReference type="GO" id="GO:0016747">
    <property type="term" value="F:acyltransferase activity, transferring groups other than amino-acyl groups"/>
    <property type="evidence" value="ECO:0007669"/>
    <property type="project" value="InterPro"/>
</dbReference>
<evidence type="ECO:0000259" key="1">
    <source>
        <dbReference type="PROSITE" id="PS51186"/>
    </source>
</evidence>
<protein>
    <submittedName>
        <fullName evidence="2">GNAT family N-acetyltransferase</fullName>
    </submittedName>
</protein>
<dbReference type="Proteomes" id="UP000824048">
    <property type="component" value="Unassembled WGS sequence"/>
</dbReference>
<accession>A0A9D2ET26</accession>
<gene>
    <name evidence="2" type="ORF">H9811_10440</name>
</gene>
<dbReference type="Gene3D" id="3.40.630.30">
    <property type="match status" value="1"/>
</dbReference>